<dbReference type="Proteomes" id="UP000298663">
    <property type="component" value="Unassembled WGS sequence"/>
</dbReference>
<keyword evidence="2" id="KW-1185">Reference proteome</keyword>
<reference evidence="1 2" key="1">
    <citation type="journal article" date="2015" name="Genome Biol.">
        <title>Comparative genomics of Steinernema reveals deeply conserved gene regulatory networks.</title>
        <authorList>
            <person name="Dillman A.R."/>
            <person name="Macchietto M."/>
            <person name="Porter C.F."/>
            <person name="Rogers A."/>
            <person name="Williams B."/>
            <person name="Antoshechkin I."/>
            <person name="Lee M.M."/>
            <person name="Goodwin Z."/>
            <person name="Lu X."/>
            <person name="Lewis E.E."/>
            <person name="Goodrich-Blair H."/>
            <person name="Stock S.P."/>
            <person name="Adams B.J."/>
            <person name="Sternberg P.W."/>
            <person name="Mortazavi A."/>
        </authorList>
    </citation>
    <scope>NUCLEOTIDE SEQUENCE [LARGE SCALE GENOMIC DNA]</scope>
    <source>
        <strain evidence="1 2">ALL</strain>
    </source>
</reference>
<gene>
    <name evidence="1" type="ORF">L596_022161</name>
</gene>
<dbReference type="AlphaFoldDB" id="A0A4U5MKZ6"/>
<sequence length="162" mass="17583">METETSLSSETDIRQAPDKSRPVLSLLFPPLVPDLTGRSSRIQSYDLPDLPIRHPTVATIPSGTSGFVSAFFITVALSTIDSEPSFKSIGIAGTAASILGYFFHCMWRFWRSSKSGIPGTPGILKPHFTLKNHILASLPTISPPLIEANLISFEKNTGKTII</sequence>
<name>A0A4U5MKZ6_STECR</name>
<comment type="caution">
    <text evidence="1">The sequence shown here is derived from an EMBL/GenBank/DDBJ whole genome shotgun (WGS) entry which is preliminary data.</text>
</comment>
<evidence type="ECO:0000313" key="1">
    <source>
        <dbReference type="EMBL" id="TKR70094.1"/>
    </source>
</evidence>
<accession>A0A4U5MKZ6</accession>
<evidence type="ECO:0000313" key="2">
    <source>
        <dbReference type="Proteomes" id="UP000298663"/>
    </source>
</evidence>
<reference evidence="1 2" key="2">
    <citation type="journal article" date="2019" name="G3 (Bethesda)">
        <title>Hybrid Assembly of the Genome of the Entomopathogenic Nematode Steinernema carpocapsae Identifies the X-Chromosome.</title>
        <authorList>
            <person name="Serra L."/>
            <person name="Macchietto M."/>
            <person name="Macias-Munoz A."/>
            <person name="McGill C.J."/>
            <person name="Rodriguez I.M."/>
            <person name="Rodriguez B."/>
            <person name="Murad R."/>
            <person name="Mortazavi A."/>
        </authorList>
    </citation>
    <scope>NUCLEOTIDE SEQUENCE [LARGE SCALE GENOMIC DNA]</scope>
    <source>
        <strain evidence="1 2">ALL</strain>
    </source>
</reference>
<proteinExistence type="predicted"/>
<dbReference type="EMBL" id="AZBU02000007">
    <property type="protein sequence ID" value="TKR70094.1"/>
    <property type="molecule type" value="Genomic_DNA"/>
</dbReference>
<organism evidence="1 2">
    <name type="scientific">Steinernema carpocapsae</name>
    <name type="common">Entomopathogenic nematode</name>
    <dbReference type="NCBI Taxonomy" id="34508"/>
    <lineage>
        <taxon>Eukaryota</taxon>
        <taxon>Metazoa</taxon>
        <taxon>Ecdysozoa</taxon>
        <taxon>Nematoda</taxon>
        <taxon>Chromadorea</taxon>
        <taxon>Rhabditida</taxon>
        <taxon>Tylenchina</taxon>
        <taxon>Panagrolaimomorpha</taxon>
        <taxon>Strongyloidoidea</taxon>
        <taxon>Steinernematidae</taxon>
        <taxon>Steinernema</taxon>
    </lineage>
</organism>
<protein>
    <submittedName>
        <fullName evidence="1">Uncharacterized protein</fullName>
    </submittedName>
</protein>